<comment type="caution">
    <text evidence="7">The sequence shown here is derived from an EMBL/GenBank/DDBJ whole genome shotgun (WGS) entry which is preliminary data.</text>
</comment>
<evidence type="ECO:0000256" key="4">
    <source>
        <dbReference type="PROSITE-ProRule" id="PRU00175"/>
    </source>
</evidence>
<protein>
    <recommendedName>
        <fullName evidence="6">RING-type domain-containing protein</fullName>
    </recommendedName>
</protein>
<keyword evidence="5" id="KW-0812">Transmembrane</keyword>
<keyword evidence="1" id="KW-0479">Metal-binding</keyword>
<reference evidence="7" key="1">
    <citation type="journal article" date="2023" name="Mol. Phylogenet. Evol.">
        <title>Genome-scale phylogeny and comparative genomics of the fungal order Sordariales.</title>
        <authorList>
            <person name="Hensen N."/>
            <person name="Bonometti L."/>
            <person name="Westerberg I."/>
            <person name="Brannstrom I.O."/>
            <person name="Guillou S."/>
            <person name="Cros-Aarteil S."/>
            <person name="Calhoun S."/>
            <person name="Haridas S."/>
            <person name="Kuo A."/>
            <person name="Mondo S."/>
            <person name="Pangilinan J."/>
            <person name="Riley R."/>
            <person name="LaButti K."/>
            <person name="Andreopoulos B."/>
            <person name="Lipzen A."/>
            <person name="Chen C."/>
            <person name="Yan M."/>
            <person name="Daum C."/>
            <person name="Ng V."/>
            <person name="Clum A."/>
            <person name="Steindorff A."/>
            <person name="Ohm R.A."/>
            <person name="Martin F."/>
            <person name="Silar P."/>
            <person name="Natvig D.O."/>
            <person name="Lalanne C."/>
            <person name="Gautier V."/>
            <person name="Ament-Velasquez S.L."/>
            <person name="Kruys A."/>
            <person name="Hutchinson M.I."/>
            <person name="Powell A.J."/>
            <person name="Barry K."/>
            <person name="Miller A.N."/>
            <person name="Grigoriev I.V."/>
            <person name="Debuchy R."/>
            <person name="Gladieux P."/>
            <person name="Hiltunen Thoren M."/>
            <person name="Johannesson H."/>
        </authorList>
    </citation>
    <scope>NUCLEOTIDE SEQUENCE</scope>
    <source>
        <strain evidence="7">CBS 990.96</strain>
    </source>
</reference>
<dbReference type="Proteomes" id="UP001301958">
    <property type="component" value="Unassembled WGS sequence"/>
</dbReference>
<name>A0AAN7H3J0_9PEZI</name>
<reference evidence="7" key="2">
    <citation type="submission" date="2023-05" db="EMBL/GenBank/DDBJ databases">
        <authorList>
            <consortium name="Lawrence Berkeley National Laboratory"/>
            <person name="Steindorff A."/>
            <person name="Hensen N."/>
            <person name="Bonometti L."/>
            <person name="Westerberg I."/>
            <person name="Brannstrom I.O."/>
            <person name="Guillou S."/>
            <person name="Cros-Aarteil S."/>
            <person name="Calhoun S."/>
            <person name="Haridas S."/>
            <person name="Kuo A."/>
            <person name="Mondo S."/>
            <person name="Pangilinan J."/>
            <person name="Riley R."/>
            <person name="Labutti K."/>
            <person name="Andreopoulos B."/>
            <person name="Lipzen A."/>
            <person name="Chen C."/>
            <person name="Yanf M."/>
            <person name="Daum C."/>
            <person name="Ng V."/>
            <person name="Clum A."/>
            <person name="Ohm R."/>
            <person name="Martin F."/>
            <person name="Silar P."/>
            <person name="Natvig D."/>
            <person name="Lalanne C."/>
            <person name="Gautier V."/>
            <person name="Ament-Velasquez S.L."/>
            <person name="Kruys A."/>
            <person name="Hutchinson M.I."/>
            <person name="Powell A.J."/>
            <person name="Barry K."/>
            <person name="Miller A.N."/>
            <person name="Grigoriev I.V."/>
            <person name="Debuchy R."/>
            <person name="Gladieux P."/>
            <person name="Thoren M.H."/>
            <person name="Johannesson H."/>
        </authorList>
    </citation>
    <scope>NUCLEOTIDE SEQUENCE</scope>
    <source>
        <strain evidence="7">CBS 990.96</strain>
    </source>
</reference>
<dbReference type="PANTHER" id="PTHR45798:SF97">
    <property type="entry name" value="ALCOHOL-SENSITIVE RING FINGER PROTEIN 1"/>
    <property type="match status" value="1"/>
</dbReference>
<dbReference type="EMBL" id="MU865294">
    <property type="protein sequence ID" value="KAK4231138.1"/>
    <property type="molecule type" value="Genomic_DNA"/>
</dbReference>
<evidence type="ECO:0000313" key="8">
    <source>
        <dbReference type="Proteomes" id="UP001301958"/>
    </source>
</evidence>
<evidence type="ECO:0000256" key="2">
    <source>
        <dbReference type="ARBA" id="ARBA00022771"/>
    </source>
</evidence>
<dbReference type="InterPro" id="IPR052788">
    <property type="entry name" value="RING-type_E3_ligase_ATL"/>
</dbReference>
<feature type="domain" description="RING-type" evidence="6">
    <location>
        <begin position="214"/>
        <end position="258"/>
    </location>
</feature>
<evidence type="ECO:0000256" key="1">
    <source>
        <dbReference type="ARBA" id="ARBA00022723"/>
    </source>
</evidence>
<evidence type="ECO:0000313" key="7">
    <source>
        <dbReference type="EMBL" id="KAK4231138.1"/>
    </source>
</evidence>
<evidence type="ECO:0000259" key="6">
    <source>
        <dbReference type="PROSITE" id="PS50089"/>
    </source>
</evidence>
<dbReference type="PROSITE" id="PS50089">
    <property type="entry name" value="ZF_RING_2"/>
    <property type="match status" value="1"/>
</dbReference>
<dbReference type="SUPFAM" id="SSF57850">
    <property type="entry name" value="RING/U-box"/>
    <property type="match status" value="1"/>
</dbReference>
<feature type="transmembrane region" description="Helical" evidence="5">
    <location>
        <begin position="87"/>
        <end position="107"/>
    </location>
</feature>
<accession>A0AAN7H3J0</accession>
<keyword evidence="5" id="KW-1133">Transmembrane helix</keyword>
<keyword evidence="3" id="KW-0862">Zinc</keyword>
<dbReference type="Pfam" id="PF13639">
    <property type="entry name" value="zf-RING_2"/>
    <property type="match status" value="1"/>
</dbReference>
<keyword evidence="2 4" id="KW-0863">Zinc-finger</keyword>
<dbReference type="InterPro" id="IPR013083">
    <property type="entry name" value="Znf_RING/FYVE/PHD"/>
</dbReference>
<organism evidence="7 8">
    <name type="scientific">Podospora fimiseda</name>
    <dbReference type="NCBI Taxonomy" id="252190"/>
    <lineage>
        <taxon>Eukaryota</taxon>
        <taxon>Fungi</taxon>
        <taxon>Dikarya</taxon>
        <taxon>Ascomycota</taxon>
        <taxon>Pezizomycotina</taxon>
        <taxon>Sordariomycetes</taxon>
        <taxon>Sordariomycetidae</taxon>
        <taxon>Sordariales</taxon>
        <taxon>Podosporaceae</taxon>
        <taxon>Podospora</taxon>
    </lineage>
</organism>
<keyword evidence="8" id="KW-1185">Reference proteome</keyword>
<keyword evidence="5" id="KW-0472">Membrane</keyword>
<evidence type="ECO:0000256" key="5">
    <source>
        <dbReference type="SAM" id="Phobius"/>
    </source>
</evidence>
<dbReference type="PANTHER" id="PTHR45798">
    <property type="entry name" value="RING-H2 FINGER PROTEIN ATL61-RELATED-RELATED"/>
    <property type="match status" value="1"/>
</dbReference>
<evidence type="ECO:0000256" key="3">
    <source>
        <dbReference type="ARBA" id="ARBA00022833"/>
    </source>
</evidence>
<dbReference type="SMART" id="SM00184">
    <property type="entry name" value="RING"/>
    <property type="match status" value="1"/>
</dbReference>
<dbReference type="Gene3D" id="3.30.40.10">
    <property type="entry name" value="Zinc/RING finger domain, C3HC4 (zinc finger)"/>
    <property type="match status" value="1"/>
</dbReference>
<dbReference type="GO" id="GO:0008270">
    <property type="term" value="F:zinc ion binding"/>
    <property type="evidence" value="ECO:0007669"/>
    <property type="project" value="UniProtKB-KW"/>
</dbReference>
<sequence>MCHNITIHSPPWKHQFCIPVTSEVSGTESDIHHHSVPNTRGISHYKQSISVITIQISSVSVFKYPILPMDSSTDPKAEQNDYIYSRHVWILTFFAIAIVFLTLSLIIRVAPDNGRCLIAWIPQYRRRQRLGPRALRSIPITQYHPEPGTHRTHVWSSESPLVNNREIQSQNTSFWRRLFRRQTIPDYPSLDKQSQNSFTSGDVELGRSFSLPECPVCLRQILMDDEIRVPHCGHIAHRKCLDKWLLPRGNSDTCPMCRAVIAKPPTKPSKAKLKSMWAYNRLVTVEV</sequence>
<gene>
    <name evidence="7" type="ORF">QBC38DRAFT_259382</name>
</gene>
<proteinExistence type="predicted"/>
<dbReference type="InterPro" id="IPR001841">
    <property type="entry name" value="Znf_RING"/>
</dbReference>
<dbReference type="AlphaFoldDB" id="A0AAN7H3J0"/>